<dbReference type="GO" id="GO:0005737">
    <property type="term" value="C:cytoplasm"/>
    <property type="evidence" value="ECO:0007669"/>
    <property type="project" value="TreeGrafter"/>
</dbReference>
<dbReference type="InterPro" id="IPR011990">
    <property type="entry name" value="TPR-like_helical_dom_sf"/>
</dbReference>
<dbReference type="OrthoDB" id="341967at2"/>
<dbReference type="Proteomes" id="UP000198926">
    <property type="component" value="Unassembled WGS sequence"/>
</dbReference>
<dbReference type="Gene3D" id="3.40.50.300">
    <property type="entry name" value="P-loop containing nucleotide triphosphate hydrolases"/>
    <property type="match status" value="1"/>
</dbReference>
<evidence type="ECO:0000256" key="2">
    <source>
        <dbReference type="ARBA" id="ARBA00022840"/>
    </source>
</evidence>
<dbReference type="PANTHER" id="PTHR16305">
    <property type="entry name" value="TESTICULAR SOLUBLE ADENYLYL CYCLASE"/>
    <property type="match status" value="1"/>
</dbReference>
<dbReference type="Pfam" id="PF00211">
    <property type="entry name" value="Guanylate_cyc"/>
    <property type="match status" value="1"/>
</dbReference>
<dbReference type="EMBL" id="FOZM01000001">
    <property type="protein sequence ID" value="SFS15250.1"/>
    <property type="molecule type" value="Genomic_DNA"/>
</dbReference>
<dbReference type="InterPro" id="IPR027417">
    <property type="entry name" value="P-loop_NTPase"/>
</dbReference>
<dbReference type="RefSeq" id="WP_131802559.1">
    <property type="nucleotide sequence ID" value="NZ_FOZM01000001.1"/>
</dbReference>
<dbReference type="STRING" id="1123755.SAMN05444714_1830"/>
<dbReference type="GO" id="GO:0005524">
    <property type="term" value="F:ATP binding"/>
    <property type="evidence" value="ECO:0007669"/>
    <property type="project" value="UniProtKB-KW"/>
</dbReference>
<reference evidence="4 5" key="1">
    <citation type="submission" date="2016-10" db="EMBL/GenBank/DDBJ databases">
        <authorList>
            <person name="de Groot N.N."/>
        </authorList>
    </citation>
    <scope>NUCLEOTIDE SEQUENCE [LARGE SCALE GENOMIC DNA]</scope>
    <source>
        <strain evidence="4 5">DSM 29433</strain>
    </source>
</reference>
<dbReference type="SUPFAM" id="SSF48452">
    <property type="entry name" value="TPR-like"/>
    <property type="match status" value="2"/>
</dbReference>
<dbReference type="GO" id="GO:0009190">
    <property type="term" value="P:cyclic nucleotide biosynthetic process"/>
    <property type="evidence" value="ECO:0007669"/>
    <property type="project" value="InterPro"/>
</dbReference>
<dbReference type="InterPro" id="IPR029787">
    <property type="entry name" value="Nucleotide_cyclase"/>
</dbReference>
<dbReference type="SUPFAM" id="SSF55073">
    <property type="entry name" value="Nucleotide cyclase"/>
    <property type="match status" value="1"/>
</dbReference>
<proteinExistence type="predicted"/>
<dbReference type="AlphaFoldDB" id="A0A1I6MHQ1"/>
<evidence type="ECO:0000256" key="1">
    <source>
        <dbReference type="ARBA" id="ARBA00022741"/>
    </source>
</evidence>
<keyword evidence="1" id="KW-0547">Nucleotide-binding</keyword>
<evidence type="ECO:0000313" key="4">
    <source>
        <dbReference type="EMBL" id="SFS15250.1"/>
    </source>
</evidence>
<keyword evidence="5" id="KW-1185">Reference proteome</keyword>
<dbReference type="GO" id="GO:0035556">
    <property type="term" value="P:intracellular signal transduction"/>
    <property type="evidence" value="ECO:0007669"/>
    <property type="project" value="InterPro"/>
</dbReference>
<dbReference type="CDD" id="cd07302">
    <property type="entry name" value="CHD"/>
    <property type="match status" value="1"/>
</dbReference>
<dbReference type="Gene3D" id="3.30.70.1230">
    <property type="entry name" value="Nucleotide cyclase"/>
    <property type="match status" value="1"/>
</dbReference>
<dbReference type="PROSITE" id="PS50125">
    <property type="entry name" value="GUANYLATE_CYCLASE_2"/>
    <property type="match status" value="1"/>
</dbReference>
<evidence type="ECO:0000259" key="3">
    <source>
        <dbReference type="PROSITE" id="PS50125"/>
    </source>
</evidence>
<name>A0A1I6MHQ1_9RHOB</name>
<dbReference type="GO" id="GO:0004016">
    <property type="term" value="F:adenylate cyclase activity"/>
    <property type="evidence" value="ECO:0007669"/>
    <property type="project" value="TreeGrafter"/>
</dbReference>
<dbReference type="Pfam" id="PF13191">
    <property type="entry name" value="AAA_16"/>
    <property type="match status" value="1"/>
</dbReference>
<feature type="domain" description="Guanylate cyclase" evidence="3">
    <location>
        <begin position="20"/>
        <end position="152"/>
    </location>
</feature>
<sequence length="1042" mass="114421">MIIESEALNQSVTGEKRWVTTFMADIVGSTELTEKLGPEKTFMLVKDLLTRIASVVTEYGGRNISFAGDNTFAIFGAPVAMEQSSIQAARAAQAAMALVREAAPAYLKSHGVEPQIRIGLAGGEVLVAQMGITGEESLNALGSAVNLTARIQAAAAPGQILCSEAVRAELEGFVATDFAQQVSLKGFEGKNQLFSVGALVKDQTSLGGRMARSKTAFVGRDNQVAALREWLLDDAPTATLMCVSGPAGMGKSRLVRHVADQLEGGPSVVFAYTASEDQSAVLRPVVSLIRDAAGQTTAKNRDQLTEWIRQNLVSGATPRDALVDLLMGVASHNNNTDGYSADALREQLVTILVSLLARPDLRLVIEDTHWLDAISRQVLTQALQRAPAGSRLLVTSRTTDDLDAPAQAAISLEPLSSGEVTQLVRSALPDLANDEAIIQLLTRRCEGNPLFAEEIMRHLKTAHKESGAGTLSETSIGSIQNLIFTRFDRLSPEDKHLLKQLAVVGRLIRRDHLVWFAGTDEKADQIAEGAIENGLVERAPGTLHWRFAHVLIRDAIVASIPDMDLPAFHADAANVIQSTQVARRDDLAPALARHLDLAGKPEEAIGFYLTVARSHWRVYALDEAWAVFERIREMIAESSFRVPDHILADFIVSYCKVLDISGKYETVIDVSEQFLAALQEQSDKAALSHLLTLKAKAQSELLQWDDALETAEAALKIADEIGDDDSAARAKIAKMHLLNESFLGDFAEIQQLFAETESYANSGKDPHLALERLYVMTSCFRRTGNVPKAMATANEMLQYGESHDDRHAYAYGYWTRASVHAMLEHHDDTMSDCQESLKYSIPGTLDHFTANVFLRGTKIAIGAPETTNEELEATYESLMNSSEFAVAVLLGWYSAGLHILSGRLREGWHRLEKLEVVMENGLDRGLLAQYWLKKAELLLTIRGLLPPTVKPPRMSLSNLVFGMRLRFGAIAMVKEIISHLDQKMGYTDGFQFARLLVFQGLIDKAERRKPQARERLQRAVEIFSRCGAKFHETQTRELLAKL</sequence>
<keyword evidence="2" id="KW-0067">ATP-binding</keyword>
<dbReference type="Gene3D" id="1.25.40.10">
    <property type="entry name" value="Tetratricopeptide repeat domain"/>
    <property type="match status" value="1"/>
</dbReference>
<accession>A0A1I6MHQ1</accession>
<organism evidence="4 5">
    <name type="scientific">Yoonia litorea</name>
    <dbReference type="NCBI Taxonomy" id="1123755"/>
    <lineage>
        <taxon>Bacteria</taxon>
        <taxon>Pseudomonadati</taxon>
        <taxon>Pseudomonadota</taxon>
        <taxon>Alphaproteobacteria</taxon>
        <taxon>Rhodobacterales</taxon>
        <taxon>Paracoccaceae</taxon>
        <taxon>Yoonia</taxon>
    </lineage>
</organism>
<protein>
    <submittedName>
        <fullName evidence="4">Predicted ATPase</fullName>
    </submittedName>
</protein>
<dbReference type="PANTHER" id="PTHR16305:SF28">
    <property type="entry name" value="GUANYLATE CYCLASE DOMAIN-CONTAINING PROTEIN"/>
    <property type="match status" value="1"/>
</dbReference>
<dbReference type="InterPro" id="IPR041664">
    <property type="entry name" value="AAA_16"/>
</dbReference>
<dbReference type="InterPro" id="IPR001054">
    <property type="entry name" value="A/G_cyclase"/>
</dbReference>
<gene>
    <name evidence="4" type="ORF">SAMN05444714_1830</name>
</gene>
<dbReference type="SUPFAM" id="SSF52540">
    <property type="entry name" value="P-loop containing nucleoside triphosphate hydrolases"/>
    <property type="match status" value="1"/>
</dbReference>
<evidence type="ECO:0000313" key="5">
    <source>
        <dbReference type="Proteomes" id="UP000198926"/>
    </source>
</evidence>
<dbReference type="SMART" id="SM00044">
    <property type="entry name" value="CYCc"/>
    <property type="match status" value="1"/>
</dbReference>